<dbReference type="EMBL" id="DS231700">
    <property type="protein sequence ID" value="KNB02740.1"/>
    <property type="molecule type" value="Genomic_DNA"/>
</dbReference>
<dbReference type="VEuPathDB" id="FungiDB:FOXG_19068"/>
<name>A0A0J9UW63_FUSO4</name>
<accession>A0A0J9UW63</accession>
<dbReference type="RefSeq" id="XP_018240784.1">
    <property type="nucleotide sequence ID" value="XM_018399249.1"/>
</dbReference>
<evidence type="ECO:0000313" key="2">
    <source>
        <dbReference type="Proteomes" id="UP000009097"/>
    </source>
</evidence>
<proteinExistence type="predicted"/>
<organism evidence="1 2">
    <name type="scientific">Fusarium oxysporum f. sp. lycopersici (strain 4287 / CBS 123668 / FGSC 9935 / NRRL 34936)</name>
    <name type="common">Fusarium vascular wilt of tomato</name>
    <dbReference type="NCBI Taxonomy" id="426428"/>
    <lineage>
        <taxon>Eukaryota</taxon>
        <taxon>Fungi</taxon>
        <taxon>Dikarya</taxon>
        <taxon>Ascomycota</taxon>
        <taxon>Pezizomycotina</taxon>
        <taxon>Sordariomycetes</taxon>
        <taxon>Hypocreomycetidae</taxon>
        <taxon>Hypocreales</taxon>
        <taxon>Nectriaceae</taxon>
        <taxon>Fusarium</taxon>
        <taxon>Fusarium oxysporum species complex</taxon>
    </lineage>
</organism>
<reference evidence="1" key="2">
    <citation type="journal article" date="2010" name="Nature">
        <title>Comparative genomics reveals mobile pathogenicity chromosomes in Fusarium.</title>
        <authorList>
            <person name="Ma L.J."/>
            <person name="van der Does H.C."/>
            <person name="Borkovich K.A."/>
            <person name="Coleman J.J."/>
            <person name="Daboussi M.J."/>
            <person name="Di Pietro A."/>
            <person name="Dufresne M."/>
            <person name="Freitag M."/>
            <person name="Grabherr M."/>
            <person name="Henrissat B."/>
            <person name="Houterman P.M."/>
            <person name="Kang S."/>
            <person name="Shim W.B."/>
            <person name="Woloshuk C."/>
            <person name="Xie X."/>
            <person name="Xu J.R."/>
            <person name="Antoniw J."/>
            <person name="Baker S.E."/>
            <person name="Bluhm B.H."/>
            <person name="Breakspear A."/>
            <person name="Brown D.W."/>
            <person name="Butchko R.A."/>
            <person name="Chapman S."/>
            <person name="Coulson R."/>
            <person name="Coutinho P.M."/>
            <person name="Danchin E.G."/>
            <person name="Diener A."/>
            <person name="Gale L.R."/>
            <person name="Gardiner D.M."/>
            <person name="Goff S."/>
            <person name="Hammond-Kosack K.E."/>
            <person name="Hilburn K."/>
            <person name="Hua-Van A."/>
            <person name="Jonkers W."/>
            <person name="Kazan K."/>
            <person name="Kodira C.D."/>
            <person name="Koehrsen M."/>
            <person name="Kumar L."/>
            <person name="Lee Y.H."/>
            <person name="Li L."/>
            <person name="Manners J.M."/>
            <person name="Miranda-Saavedra D."/>
            <person name="Mukherjee M."/>
            <person name="Park G."/>
            <person name="Park J."/>
            <person name="Park S.Y."/>
            <person name="Proctor R.H."/>
            <person name="Regev A."/>
            <person name="Ruiz-Roldan M.C."/>
            <person name="Sain D."/>
            <person name="Sakthikumar S."/>
            <person name="Sykes S."/>
            <person name="Schwartz D.C."/>
            <person name="Turgeon B.G."/>
            <person name="Wapinski I."/>
            <person name="Yoder O."/>
            <person name="Young S."/>
            <person name="Zeng Q."/>
            <person name="Zhou S."/>
            <person name="Galagan J."/>
            <person name="Cuomo C.A."/>
            <person name="Kistler H.C."/>
            <person name="Rep M."/>
        </authorList>
    </citation>
    <scope>NUCLEOTIDE SEQUENCE [LARGE SCALE GENOMIC DNA]</scope>
    <source>
        <strain evidence="1">4287</strain>
    </source>
</reference>
<gene>
    <name evidence="1" type="ORF">FOXG_19068</name>
</gene>
<sequence>MCSLSLVSIASLSFLNDEELPPPPFPSPFRLLDNIAVGLLCRYSEAVATLEVFGSGMPQWRCVCWQSLGLSSFTTYVVSVLRPVFCPPHAHSCHPIQLFHGTKLPLRTLGTICIMR</sequence>
<evidence type="ECO:0000313" key="1">
    <source>
        <dbReference type="EMBL" id="KNB02741.1"/>
    </source>
</evidence>
<dbReference type="AlphaFoldDB" id="A0A0J9UW63"/>
<dbReference type="Proteomes" id="UP000009097">
    <property type="component" value="Unassembled WGS sequence"/>
</dbReference>
<reference evidence="1" key="1">
    <citation type="submission" date="2007-04" db="EMBL/GenBank/DDBJ databases">
        <authorList>
            <consortium name="The Broad Institute Genome Sequencing Platform"/>
            <person name="Birren B."/>
            <person name="Lander E."/>
            <person name="Galagan J."/>
            <person name="Nusbaum C."/>
            <person name="Devon K."/>
            <person name="Ma L.-J."/>
            <person name="Jaffe D."/>
            <person name="Butler J."/>
            <person name="Alvarez P."/>
            <person name="Gnerre S."/>
            <person name="Grabherr M."/>
            <person name="Kleber M."/>
            <person name="Mauceli E."/>
            <person name="Brockman W."/>
            <person name="MacCallum I.A."/>
            <person name="Young S."/>
            <person name="LaButti K."/>
            <person name="DeCaprio D."/>
            <person name="Crawford M."/>
            <person name="Koehrsen M."/>
            <person name="Engels R."/>
            <person name="Montgomery P."/>
            <person name="Pearson M."/>
            <person name="Howarth C."/>
            <person name="Larson L."/>
            <person name="White J."/>
            <person name="O'Leary S."/>
            <person name="Kodira C."/>
            <person name="Zeng Q."/>
            <person name="Yandava C."/>
            <person name="Alvarado L."/>
            <person name="Kistler C."/>
            <person name="Shim W.-B."/>
            <person name="Kang S."/>
            <person name="Woloshuk C."/>
        </authorList>
    </citation>
    <scope>NUCLEOTIDE SEQUENCE</scope>
    <source>
        <strain evidence="1">4287</strain>
    </source>
</reference>
<dbReference type="RefSeq" id="XP_018240786.1">
    <property type="nucleotide sequence ID" value="XM_018399251.1"/>
</dbReference>
<dbReference type="EMBL" id="DS231700">
    <property type="protein sequence ID" value="KNB02739.1"/>
    <property type="molecule type" value="Genomic_DNA"/>
</dbReference>
<dbReference type="RefSeq" id="XP_018240785.1">
    <property type="nucleotide sequence ID" value="XM_018399250.1"/>
</dbReference>
<protein>
    <submittedName>
        <fullName evidence="1">Uncharacterized protein</fullName>
    </submittedName>
</protein>
<dbReference type="EMBL" id="DS231700">
    <property type="protein sequence ID" value="KNB02741.1"/>
    <property type="molecule type" value="Genomic_DNA"/>
</dbReference>
<dbReference type="KEGG" id="fox:FOXG_19068"/>
<dbReference type="GeneID" id="28959774"/>